<gene>
    <name evidence="10" type="ORF">ECPE_LOCUS9342</name>
</gene>
<evidence type="ECO:0000256" key="4">
    <source>
        <dbReference type="ARBA" id="ARBA00022989"/>
    </source>
</evidence>
<evidence type="ECO:0000256" key="5">
    <source>
        <dbReference type="ARBA" id="ARBA00023136"/>
    </source>
</evidence>
<dbReference type="InterPro" id="IPR040177">
    <property type="entry name" value="SLC30A9"/>
</dbReference>
<dbReference type="InterPro" id="IPR038765">
    <property type="entry name" value="Papain-like_cys_pep_sf"/>
</dbReference>
<dbReference type="InterPro" id="IPR027469">
    <property type="entry name" value="Cation_efflux_TMD_sf"/>
</dbReference>
<comment type="caution">
    <text evidence="6">Lacks conserved residue(s) required for the propagation of feature annotation.</text>
</comment>
<proteinExistence type="predicted"/>
<dbReference type="GO" id="GO:0006882">
    <property type="term" value="P:intracellular zinc ion homeostasis"/>
    <property type="evidence" value="ECO:0007669"/>
    <property type="project" value="TreeGrafter"/>
</dbReference>
<evidence type="ECO:0000256" key="3">
    <source>
        <dbReference type="ARBA" id="ARBA00022692"/>
    </source>
</evidence>
<dbReference type="GO" id="GO:0006829">
    <property type="term" value="P:zinc ion transport"/>
    <property type="evidence" value="ECO:0007669"/>
    <property type="project" value="InterPro"/>
</dbReference>
<evidence type="ECO:0000259" key="9">
    <source>
        <dbReference type="PROSITE" id="PS50203"/>
    </source>
</evidence>
<evidence type="ECO:0000256" key="2">
    <source>
        <dbReference type="ARBA" id="ARBA00022448"/>
    </source>
</evidence>
<feature type="transmembrane region" description="Helical" evidence="8">
    <location>
        <begin position="250"/>
        <end position="268"/>
    </location>
</feature>
<dbReference type="Proteomes" id="UP000272942">
    <property type="component" value="Unassembled WGS sequence"/>
</dbReference>
<dbReference type="GO" id="GO:0006508">
    <property type="term" value="P:proteolysis"/>
    <property type="evidence" value="ECO:0007669"/>
    <property type="project" value="InterPro"/>
</dbReference>
<evidence type="ECO:0000313" key="12">
    <source>
        <dbReference type="WBParaSite" id="ECPE_0000937101-mRNA-1"/>
    </source>
</evidence>
<evidence type="ECO:0000256" key="8">
    <source>
        <dbReference type="SAM" id="Phobius"/>
    </source>
</evidence>
<dbReference type="GO" id="GO:0005783">
    <property type="term" value="C:endoplasmic reticulum"/>
    <property type="evidence" value="ECO:0007669"/>
    <property type="project" value="TreeGrafter"/>
</dbReference>
<keyword evidence="5 8" id="KW-0472">Membrane</keyword>
<dbReference type="EMBL" id="UZAN01047256">
    <property type="protein sequence ID" value="VDP85189.1"/>
    <property type="molecule type" value="Genomic_DNA"/>
</dbReference>
<feature type="region of interest" description="Disordered" evidence="7">
    <location>
        <begin position="150"/>
        <end position="176"/>
    </location>
</feature>
<reference evidence="12" key="1">
    <citation type="submission" date="2016-06" db="UniProtKB">
        <authorList>
            <consortium name="WormBaseParasite"/>
        </authorList>
    </citation>
    <scope>IDENTIFICATION</scope>
</reference>
<keyword evidence="2" id="KW-0813">Transport</keyword>
<evidence type="ECO:0000256" key="7">
    <source>
        <dbReference type="SAM" id="MobiDB-lite"/>
    </source>
</evidence>
<dbReference type="InterPro" id="IPR001300">
    <property type="entry name" value="Peptidase_C2_calpain_cat"/>
</dbReference>
<dbReference type="PANTHER" id="PTHR13414:SF9">
    <property type="entry name" value="PROTON-COUPLED ZINC ANTIPORTER SLC30A9, MITOCHONDRIAL"/>
    <property type="match status" value="1"/>
</dbReference>
<keyword evidence="3 8" id="KW-0812">Transmembrane</keyword>
<protein>
    <submittedName>
        <fullName evidence="12">Calpain catalytic domain-containing protein</fullName>
    </submittedName>
</protein>
<dbReference type="GO" id="GO:0016020">
    <property type="term" value="C:membrane"/>
    <property type="evidence" value="ECO:0007669"/>
    <property type="project" value="UniProtKB-SubCell"/>
</dbReference>
<dbReference type="GO" id="GO:0004198">
    <property type="term" value="F:calcium-dependent cysteine-type endopeptidase activity"/>
    <property type="evidence" value="ECO:0007669"/>
    <property type="project" value="InterPro"/>
</dbReference>
<dbReference type="WBParaSite" id="ECPE_0000937101-mRNA-1">
    <property type="protein sequence ID" value="ECPE_0000937101-mRNA-1"/>
    <property type="gene ID" value="ECPE_0000937101"/>
</dbReference>
<dbReference type="SUPFAM" id="SSF54001">
    <property type="entry name" value="Cysteine proteinases"/>
    <property type="match status" value="1"/>
</dbReference>
<reference evidence="10 11" key="2">
    <citation type="submission" date="2018-11" db="EMBL/GenBank/DDBJ databases">
        <authorList>
            <consortium name="Pathogen Informatics"/>
        </authorList>
    </citation>
    <scope>NUCLEOTIDE SEQUENCE [LARGE SCALE GENOMIC DNA]</scope>
    <source>
        <strain evidence="10 11">Egypt</strain>
    </source>
</reference>
<dbReference type="OrthoDB" id="435980at2759"/>
<dbReference type="PANTHER" id="PTHR13414">
    <property type="entry name" value="HUEL-CATION TRANSPORTER"/>
    <property type="match status" value="1"/>
</dbReference>
<feature type="transmembrane region" description="Helical" evidence="8">
    <location>
        <begin position="224"/>
        <end position="244"/>
    </location>
</feature>
<organism evidence="12">
    <name type="scientific">Echinostoma caproni</name>
    <dbReference type="NCBI Taxonomy" id="27848"/>
    <lineage>
        <taxon>Eukaryota</taxon>
        <taxon>Metazoa</taxon>
        <taxon>Spiralia</taxon>
        <taxon>Lophotrochozoa</taxon>
        <taxon>Platyhelminthes</taxon>
        <taxon>Trematoda</taxon>
        <taxon>Digenea</taxon>
        <taxon>Plagiorchiida</taxon>
        <taxon>Echinostomata</taxon>
        <taxon>Echinostomatoidea</taxon>
        <taxon>Echinostomatidae</taxon>
        <taxon>Echinostoma</taxon>
    </lineage>
</organism>
<sequence length="359" mass="40615">MRWIICDIQNLWLSGRRKATPADVSDGLAHEDGFVYTWKPWESIYAMTRVGKEPNAPQYNPYGKYFVKLFWMGCWRKFVVDDVIPFGSDNLILMPRSRHTHELWPMLLTKALLKIAALENQSSELLWDYLERYVPAWQKPGDEVPINEMKSGETDQKPHEVADKLTPNDPKGMVKEKGKDKKCTLLFAYREARRGAKRQNYDSVRQWLFAGVDPSTSVVLLEDLAAVLGVLVAGSAMSITALTGHPLPDAIGAIGVSGILAAVAALIIHTNTEMLIGRAIPPEKQEAIMRLIENAKIIRGTYDIKATMMGGEEMRFKAEVDIDGRELTKRYLETLPLDALLQVSVSFWLFRYTYIAKCH</sequence>
<dbReference type="GO" id="GO:0008324">
    <property type="term" value="F:monoatomic cation transmembrane transporter activity"/>
    <property type="evidence" value="ECO:0007669"/>
    <property type="project" value="InterPro"/>
</dbReference>
<name>A0A183AQV7_9TREM</name>
<keyword evidence="4 8" id="KW-1133">Transmembrane helix</keyword>
<evidence type="ECO:0000256" key="6">
    <source>
        <dbReference type="PROSITE-ProRule" id="PRU00239"/>
    </source>
</evidence>
<evidence type="ECO:0000313" key="11">
    <source>
        <dbReference type="Proteomes" id="UP000272942"/>
    </source>
</evidence>
<comment type="subcellular location">
    <subcellularLocation>
        <location evidence="1">Membrane</location>
        <topology evidence="1">Multi-pass membrane protein</topology>
    </subcellularLocation>
</comment>
<accession>A0A183AQV7</accession>
<feature type="compositionally biased region" description="Basic and acidic residues" evidence="7">
    <location>
        <begin position="150"/>
        <end position="163"/>
    </location>
</feature>
<evidence type="ECO:0000256" key="1">
    <source>
        <dbReference type="ARBA" id="ARBA00004141"/>
    </source>
</evidence>
<keyword evidence="11" id="KW-1185">Reference proteome</keyword>
<feature type="domain" description="Calpain catalytic" evidence="9">
    <location>
        <begin position="58"/>
        <end position="115"/>
    </location>
</feature>
<dbReference type="PROSITE" id="PS50203">
    <property type="entry name" value="CALPAIN_CAT"/>
    <property type="match status" value="1"/>
</dbReference>
<dbReference type="AlphaFoldDB" id="A0A183AQV7"/>
<evidence type="ECO:0000313" key="10">
    <source>
        <dbReference type="EMBL" id="VDP85189.1"/>
    </source>
</evidence>
<dbReference type="Pfam" id="PF00648">
    <property type="entry name" value="Peptidase_C2"/>
    <property type="match status" value="1"/>
</dbReference>
<dbReference type="SUPFAM" id="SSF161111">
    <property type="entry name" value="Cation efflux protein transmembrane domain-like"/>
    <property type="match status" value="1"/>
</dbReference>